<feature type="domain" description="Beta-lactamase-related" evidence="3">
    <location>
        <begin position="47"/>
        <end position="407"/>
    </location>
</feature>
<organism evidence="4 5">
    <name type="scientific">Chryseobacterium pennipullorum</name>
    <dbReference type="NCBI Taxonomy" id="2258963"/>
    <lineage>
        <taxon>Bacteria</taxon>
        <taxon>Pseudomonadati</taxon>
        <taxon>Bacteroidota</taxon>
        <taxon>Flavobacteriia</taxon>
        <taxon>Flavobacteriales</taxon>
        <taxon>Weeksellaceae</taxon>
        <taxon>Chryseobacterium group</taxon>
        <taxon>Chryseobacterium</taxon>
    </lineage>
</organism>
<sequence>MIKKNMKRIFALSIIYMAFTSCHPMKTVRNTHQKAVDSLHTEIDKISRQGLFNGFAVSIVDEKGTLYEEGFGFSNVAEKKPYTQQTVQNIASVSKTFVGIALLKAQELGKLNLNDPIQKYLPFTIKNPDFPETAITIRQLATHTSSILDNEFYLTKTYFLKSGQKLNNMKLTFDDEQVFNPSDSIFSMATYLENVLSEKGKWNKSSFSHHKPGTIYEYSNTGTALAAFVVERATGKSFNEFTKEHILKPLQMNNSGWNFNEIKFSQFSRLYENPSTPLPYYQSATYPDGGFMTNISDLSTYLTELIKGYNGKGTILSPKSYQEYFKPQLTASHFTERNDKNPYSESYNVGIFMGFGYTGYIGHTGGDPGVMSMMFFDPKNNLGRIMIFNTNFSDKKGNDAFYGIWNVLEKYQSQFNK</sequence>
<dbReference type="PANTHER" id="PTHR46825">
    <property type="entry name" value="D-ALANYL-D-ALANINE-CARBOXYPEPTIDASE/ENDOPEPTIDASE AMPH"/>
    <property type="match status" value="1"/>
</dbReference>
<name>A0A3D9B2C0_9FLAO</name>
<evidence type="ECO:0000256" key="1">
    <source>
        <dbReference type="ARBA" id="ARBA00004370"/>
    </source>
</evidence>
<dbReference type="OrthoDB" id="846150at2"/>
<comment type="caution">
    <text evidence="4">The sequence shown here is derived from an EMBL/GenBank/DDBJ whole genome shotgun (WGS) entry which is preliminary data.</text>
</comment>
<keyword evidence="5" id="KW-1185">Reference proteome</keyword>
<evidence type="ECO:0000313" key="5">
    <source>
        <dbReference type="Proteomes" id="UP000256257"/>
    </source>
</evidence>
<dbReference type="EMBL" id="QNVV01000007">
    <property type="protein sequence ID" value="REC47679.1"/>
    <property type="molecule type" value="Genomic_DNA"/>
</dbReference>
<dbReference type="GO" id="GO:0016020">
    <property type="term" value="C:membrane"/>
    <property type="evidence" value="ECO:0007669"/>
    <property type="project" value="UniProtKB-SubCell"/>
</dbReference>
<evidence type="ECO:0000313" key="4">
    <source>
        <dbReference type="EMBL" id="REC47679.1"/>
    </source>
</evidence>
<dbReference type="SUPFAM" id="SSF56601">
    <property type="entry name" value="beta-lactamase/transpeptidase-like"/>
    <property type="match status" value="1"/>
</dbReference>
<evidence type="ECO:0000259" key="3">
    <source>
        <dbReference type="Pfam" id="PF00144"/>
    </source>
</evidence>
<gene>
    <name evidence="4" type="ORF">DRF67_09435</name>
</gene>
<proteinExistence type="predicted"/>
<keyword evidence="2" id="KW-0472">Membrane</keyword>
<dbReference type="Proteomes" id="UP000256257">
    <property type="component" value="Unassembled WGS sequence"/>
</dbReference>
<dbReference type="GO" id="GO:0016787">
    <property type="term" value="F:hydrolase activity"/>
    <property type="evidence" value="ECO:0007669"/>
    <property type="project" value="UniProtKB-KW"/>
</dbReference>
<protein>
    <submittedName>
        <fullName evidence="4">Serine hydrolase</fullName>
    </submittedName>
</protein>
<reference evidence="4 5" key="1">
    <citation type="submission" date="2018-06" db="EMBL/GenBank/DDBJ databases">
        <title>Novel Chryseobacterium species.</title>
        <authorList>
            <person name="Newman J."/>
            <person name="Hugo C."/>
            <person name="Oosthuizen L."/>
            <person name="Charimba G."/>
        </authorList>
    </citation>
    <scope>NUCLEOTIDE SEQUENCE [LARGE SCALE GENOMIC DNA]</scope>
    <source>
        <strain evidence="4 5">7_F195</strain>
    </source>
</reference>
<dbReference type="PROSITE" id="PS51257">
    <property type="entry name" value="PROKAR_LIPOPROTEIN"/>
    <property type="match status" value="1"/>
</dbReference>
<dbReference type="PANTHER" id="PTHR46825:SF11">
    <property type="entry name" value="PENICILLIN-BINDING PROTEIN 4"/>
    <property type="match status" value="1"/>
</dbReference>
<dbReference type="InterPro" id="IPR050491">
    <property type="entry name" value="AmpC-like"/>
</dbReference>
<dbReference type="InterPro" id="IPR001466">
    <property type="entry name" value="Beta-lactam-related"/>
</dbReference>
<evidence type="ECO:0000256" key="2">
    <source>
        <dbReference type="ARBA" id="ARBA00023136"/>
    </source>
</evidence>
<comment type="subcellular location">
    <subcellularLocation>
        <location evidence="1">Membrane</location>
    </subcellularLocation>
</comment>
<dbReference type="Pfam" id="PF00144">
    <property type="entry name" value="Beta-lactamase"/>
    <property type="match status" value="1"/>
</dbReference>
<dbReference type="Gene3D" id="3.40.710.10">
    <property type="entry name" value="DD-peptidase/beta-lactamase superfamily"/>
    <property type="match status" value="1"/>
</dbReference>
<dbReference type="InterPro" id="IPR012338">
    <property type="entry name" value="Beta-lactam/transpept-like"/>
</dbReference>
<keyword evidence="4" id="KW-0378">Hydrolase</keyword>
<accession>A0A3D9B2C0</accession>
<dbReference type="AlphaFoldDB" id="A0A3D9B2C0"/>